<dbReference type="InterPro" id="IPR027417">
    <property type="entry name" value="P-loop_NTPase"/>
</dbReference>
<accession>A0AAD5UPJ8</accession>
<dbReference type="PROSITE" id="PS50994">
    <property type="entry name" value="INTEGRASE"/>
    <property type="match status" value="1"/>
</dbReference>
<sequence length="1382" mass="156185">MKIERRTWEDEGVPYKAVTAHGIHANRSKNLAWIFRAANETVGRDLDGEEVKARRAIERAIRQRRPMSVIDACRYVDRSLGLPAGSGIRAFRQLAGEKRIRFDLNVVEPLQLRLDDTGAGQRWTHLIDIEHDVKSAANRRAQPFKLKTDEVLLRLSPNVEAEHALKKLEALPVNVSERRRLPAFVHSRRAEKYRKIARDPTASKGWAIIAALLTFDQPLGKDGSPPPPSIYGDAFEELLHRATRAKRIKRFCEFAGISEYTVYRTFRRFCQQGLTPAAASDDYDRCGGRGKQRIWENHPGRKATRRTLSASARNKEVTNLLELAADYYFSFEYTKGKRSRKTMEIALDWVRATFLRDRVVYNEKMEMVDLKLNGRIVLTRRQLQYYIYQNYTYEERRIREVGLRTYLLHERPLTGHLRNSRGPGEKYHIDATIMDVYLVGRILRTRVIGRPILYLVIDDWSAMVVGFYVTFDPPSWNGAMMALANAITPKVAFCRTLGVEITENQWPSHRLCAVLYGDQGEVSSVHKAHPLIMVFRVELQNPPAYRPDLRAVMERRFGIIPVIWNSLLPGIVEKGSFDRGSEHPAYDAALNIEEIRRVVLFAVLSYNRRIIRGYPTPPEMVEAGYAPTPLNLWTYGTEVNGCGRHVDVADFRSKVMSTATVPIDAYGILHNGLHYACPGLSLLERQAMYRSKRKVSSSVEICYDSADSSSIELLGLGAPISCPLIEGERNNFTGLTEQELAIYRELNATNVGMAAEQEEAHRAMTTYNIAKIGRDAVADTKAALVASEMTRLDISRMDESRQMERRVEERTRIASSSTGKRSRGDRKARFPFSRAGLDTSATSVAERGDLYDGEGDINKNPASNREASASEDVQLSTRELREQRARDLPPEYKDNALISVLGPLWDSKSIMRALGVPVAYSAAERSRSEEYRLNIIGRLSRLVVPLPAHLEIASIVQLIIRQHYVNERVSDGSNPELFERYKCAQDGTLVAMYPHKQSHAYCAGIFGLSGSGKTTALEAALRLLPQVAHHSRYGINQVVWIKIDCPPSASLKDTIKLLLLTYDDLLGTDYLSELRTGATVADYANKLHRVSRHHYTGLIVLDEIQNALHAVVRNDPLFEFFVNLANVGTPVIVSGTPKAAGLFRKTLRSVRRVTSFGVINWSGMKDTRDWNRFCDQLEKYQWLVNAVPLSASIRRYLYTLTLGLPGIAIPLYQLAQYNAIYTGVETLSRQIFRDTFDEKMGYLRPLLAAIRSGDKVRMVQYDDLLSDMVKDVKESLESEAQRYKYQLTAMEHDKAEFAIDATSRLLLLGVPEGIAFSLVDEVQKEFPSASSEELSGEAAKRYYGKKLQRTAIRQSERKTETAGQDSGSREADTANGILKRRG</sequence>
<reference evidence="3" key="1">
    <citation type="submission" date="2022-07" db="EMBL/GenBank/DDBJ databases">
        <title>Genome Sequence of Physisporinus lineatus.</title>
        <authorList>
            <person name="Buettner E."/>
        </authorList>
    </citation>
    <scope>NUCLEOTIDE SEQUENCE</scope>
    <source>
        <strain evidence="3">VT162</strain>
    </source>
</reference>
<dbReference type="InterPro" id="IPR014832">
    <property type="entry name" value="TnsA_C"/>
</dbReference>
<protein>
    <recommendedName>
        <fullName evidence="2">Integrase catalytic domain-containing protein</fullName>
    </recommendedName>
</protein>
<name>A0AAD5UPJ8_9APHY</name>
<dbReference type="GO" id="GO:0003676">
    <property type="term" value="F:nucleic acid binding"/>
    <property type="evidence" value="ECO:0007669"/>
    <property type="project" value="InterPro"/>
</dbReference>
<organism evidence="3 4">
    <name type="scientific">Meripilus lineatus</name>
    <dbReference type="NCBI Taxonomy" id="2056292"/>
    <lineage>
        <taxon>Eukaryota</taxon>
        <taxon>Fungi</taxon>
        <taxon>Dikarya</taxon>
        <taxon>Basidiomycota</taxon>
        <taxon>Agaricomycotina</taxon>
        <taxon>Agaricomycetes</taxon>
        <taxon>Polyporales</taxon>
        <taxon>Meripilaceae</taxon>
        <taxon>Meripilus</taxon>
    </lineage>
</organism>
<dbReference type="Gene3D" id="3.40.50.300">
    <property type="entry name" value="P-loop containing nucleotide triphosphate hydrolases"/>
    <property type="match status" value="1"/>
</dbReference>
<dbReference type="Pfam" id="PF13401">
    <property type="entry name" value="AAA_22"/>
    <property type="match status" value="1"/>
</dbReference>
<evidence type="ECO:0000313" key="3">
    <source>
        <dbReference type="EMBL" id="KAJ3474214.1"/>
    </source>
</evidence>
<feature type="region of interest" description="Disordered" evidence="1">
    <location>
        <begin position="796"/>
        <end position="877"/>
    </location>
</feature>
<dbReference type="InterPro" id="IPR036388">
    <property type="entry name" value="WH-like_DNA-bd_sf"/>
</dbReference>
<feature type="region of interest" description="Disordered" evidence="1">
    <location>
        <begin position="1347"/>
        <end position="1382"/>
    </location>
</feature>
<keyword evidence="4" id="KW-1185">Reference proteome</keyword>
<evidence type="ECO:0000256" key="1">
    <source>
        <dbReference type="SAM" id="MobiDB-lite"/>
    </source>
</evidence>
<dbReference type="Gene3D" id="1.10.10.10">
    <property type="entry name" value="Winged helix-like DNA-binding domain superfamily/Winged helix DNA-binding domain"/>
    <property type="match status" value="1"/>
</dbReference>
<dbReference type="InterPro" id="IPR036397">
    <property type="entry name" value="RNaseH_sf"/>
</dbReference>
<feature type="compositionally biased region" description="Polar residues" evidence="1">
    <location>
        <begin position="860"/>
        <end position="877"/>
    </location>
</feature>
<gene>
    <name evidence="3" type="ORF">NLI96_g12587</name>
</gene>
<dbReference type="EMBL" id="JANAWD010001119">
    <property type="protein sequence ID" value="KAJ3474214.1"/>
    <property type="molecule type" value="Genomic_DNA"/>
</dbReference>
<evidence type="ECO:0000313" key="4">
    <source>
        <dbReference type="Proteomes" id="UP001212997"/>
    </source>
</evidence>
<dbReference type="SMART" id="SM00382">
    <property type="entry name" value="AAA"/>
    <property type="match status" value="1"/>
</dbReference>
<dbReference type="Pfam" id="PF08721">
    <property type="entry name" value="Tn7_Tnp_TnsA_C"/>
    <property type="match status" value="1"/>
</dbReference>
<dbReference type="GO" id="GO:0016887">
    <property type="term" value="F:ATP hydrolysis activity"/>
    <property type="evidence" value="ECO:0007669"/>
    <property type="project" value="InterPro"/>
</dbReference>
<dbReference type="Gene3D" id="3.30.420.10">
    <property type="entry name" value="Ribonuclease H-like superfamily/Ribonuclease H"/>
    <property type="match status" value="1"/>
</dbReference>
<dbReference type="InterPro" id="IPR003593">
    <property type="entry name" value="AAA+_ATPase"/>
</dbReference>
<proteinExistence type="predicted"/>
<evidence type="ECO:0000259" key="2">
    <source>
        <dbReference type="PROSITE" id="PS50994"/>
    </source>
</evidence>
<feature type="compositionally biased region" description="Basic and acidic residues" evidence="1">
    <location>
        <begin position="796"/>
        <end position="812"/>
    </location>
</feature>
<comment type="caution">
    <text evidence="3">The sequence shown here is derived from an EMBL/GenBank/DDBJ whole genome shotgun (WGS) entry which is preliminary data.</text>
</comment>
<feature type="domain" description="Integrase catalytic" evidence="2">
    <location>
        <begin position="419"/>
        <end position="635"/>
    </location>
</feature>
<dbReference type="GO" id="GO:0015074">
    <property type="term" value="P:DNA integration"/>
    <property type="evidence" value="ECO:0007669"/>
    <property type="project" value="InterPro"/>
</dbReference>
<dbReference type="InterPro" id="IPR049945">
    <property type="entry name" value="AAA_22"/>
</dbReference>
<dbReference type="SUPFAM" id="SSF52540">
    <property type="entry name" value="P-loop containing nucleoside triphosphate hydrolases"/>
    <property type="match status" value="1"/>
</dbReference>
<dbReference type="InterPro" id="IPR001584">
    <property type="entry name" value="Integrase_cat-core"/>
</dbReference>
<dbReference type="Proteomes" id="UP001212997">
    <property type="component" value="Unassembled WGS sequence"/>
</dbReference>